<dbReference type="RefSeq" id="WP_071654495.1">
    <property type="nucleotide sequence ID" value="NZ_MLCF01000002.1"/>
</dbReference>
<gene>
    <name evidence="2" type="ORF">BIV57_00130</name>
</gene>
<dbReference type="Pfam" id="PF04851">
    <property type="entry name" value="ResIII"/>
    <property type="match status" value="1"/>
</dbReference>
<dbReference type="SUPFAM" id="SSF52540">
    <property type="entry name" value="P-loop containing nucleoside triphosphate hydrolases"/>
    <property type="match status" value="1"/>
</dbReference>
<dbReference type="InterPro" id="IPR006935">
    <property type="entry name" value="Helicase/UvrB_N"/>
</dbReference>
<evidence type="ECO:0000313" key="2">
    <source>
        <dbReference type="EMBL" id="OIV39298.1"/>
    </source>
</evidence>
<dbReference type="OrthoDB" id="4336697at2"/>
<dbReference type="AlphaFoldDB" id="A0A1J7CI39"/>
<organism evidence="2 3">
    <name type="scientific">Mangrovactinospora gilvigrisea</name>
    <dbReference type="NCBI Taxonomy" id="1428644"/>
    <lineage>
        <taxon>Bacteria</taxon>
        <taxon>Bacillati</taxon>
        <taxon>Actinomycetota</taxon>
        <taxon>Actinomycetes</taxon>
        <taxon>Kitasatosporales</taxon>
        <taxon>Streptomycetaceae</taxon>
        <taxon>Mangrovactinospora</taxon>
    </lineage>
</organism>
<keyword evidence="3" id="KW-1185">Reference proteome</keyword>
<name>A0A1J7CI39_9ACTN</name>
<evidence type="ECO:0000313" key="3">
    <source>
        <dbReference type="Proteomes" id="UP000243342"/>
    </source>
</evidence>
<dbReference type="Proteomes" id="UP000243342">
    <property type="component" value="Unassembled WGS sequence"/>
</dbReference>
<protein>
    <recommendedName>
        <fullName evidence="1">Helicase/UvrB N-terminal domain-containing protein</fullName>
    </recommendedName>
</protein>
<sequence>MSGPRLRLHPHQPAAVDAIVRGLELPADGRVPEEGVRGQLVSATGTGKTITAAVAAHRLVPRGMVAIIVPTLDLIAQTVTQ</sequence>
<evidence type="ECO:0000259" key="1">
    <source>
        <dbReference type="Pfam" id="PF04851"/>
    </source>
</evidence>
<feature type="domain" description="Helicase/UvrB N-terminal" evidence="1">
    <location>
        <begin position="6"/>
        <end position="79"/>
    </location>
</feature>
<dbReference type="GO" id="GO:0005524">
    <property type="term" value="F:ATP binding"/>
    <property type="evidence" value="ECO:0007669"/>
    <property type="project" value="InterPro"/>
</dbReference>
<dbReference type="GO" id="GO:0003677">
    <property type="term" value="F:DNA binding"/>
    <property type="evidence" value="ECO:0007669"/>
    <property type="project" value="InterPro"/>
</dbReference>
<comment type="caution">
    <text evidence="2">The sequence shown here is derived from an EMBL/GenBank/DDBJ whole genome shotgun (WGS) entry which is preliminary data.</text>
</comment>
<dbReference type="EMBL" id="MLCF01000002">
    <property type="protein sequence ID" value="OIV39298.1"/>
    <property type="molecule type" value="Genomic_DNA"/>
</dbReference>
<accession>A0A1J7CI39</accession>
<dbReference type="InterPro" id="IPR027417">
    <property type="entry name" value="P-loop_NTPase"/>
</dbReference>
<dbReference type="Gene3D" id="3.40.50.300">
    <property type="entry name" value="P-loop containing nucleotide triphosphate hydrolases"/>
    <property type="match status" value="1"/>
</dbReference>
<proteinExistence type="predicted"/>
<reference evidence="2 3" key="1">
    <citation type="submission" date="2016-10" db="EMBL/GenBank/DDBJ databases">
        <title>Genome sequence of Streptomyces gilvigriseus MUSC 26.</title>
        <authorList>
            <person name="Lee L.-H."/>
            <person name="Ser H.-L."/>
        </authorList>
    </citation>
    <scope>NUCLEOTIDE SEQUENCE [LARGE SCALE GENOMIC DNA]</scope>
    <source>
        <strain evidence="2 3">MUSC 26</strain>
    </source>
</reference>
<dbReference type="GO" id="GO:0016787">
    <property type="term" value="F:hydrolase activity"/>
    <property type="evidence" value="ECO:0007669"/>
    <property type="project" value="InterPro"/>
</dbReference>